<evidence type="ECO:0000256" key="3">
    <source>
        <dbReference type="ARBA" id="ARBA00022722"/>
    </source>
</evidence>
<protein>
    <recommendedName>
        <fullName evidence="7">Ribonuclease P protein component</fullName>
        <ecNumber evidence="7">3.1.26.5</ecNumber>
    </recommendedName>
</protein>
<evidence type="ECO:0000256" key="1">
    <source>
        <dbReference type="ARBA" id="ARBA00002663"/>
    </source>
</evidence>
<dbReference type="EC" id="3.1.26.5" evidence="7"/>
<gene>
    <name evidence="8" type="ORF">L196_05460</name>
</gene>
<evidence type="ECO:0000313" key="8">
    <source>
        <dbReference type="EMBL" id="EPD13063.1"/>
    </source>
</evidence>
<evidence type="ECO:0000256" key="2">
    <source>
        <dbReference type="ARBA" id="ARBA00022694"/>
    </source>
</evidence>
<dbReference type="InterPro" id="IPR020568">
    <property type="entry name" value="Ribosomal_Su5_D2-typ_SF"/>
</dbReference>
<reference evidence="8 9" key="1">
    <citation type="journal article" date="2013" name="Genome Announc.">
        <title>Genome Sequence of the Pyrene- and Fluoranthene-Degrading Bacterium Cycloclasticus sp. Strain PY97M.</title>
        <authorList>
            <person name="Cui Z."/>
            <person name="Xu G."/>
            <person name="Li Q."/>
            <person name="Gao W."/>
            <person name="Zheng L."/>
        </authorList>
    </citation>
    <scope>NUCLEOTIDE SEQUENCE [LARGE SCALE GENOMIC DNA]</scope>
    <source>
        <strain evidence="8 9">PY97M</strain>
    </source>
</reference>
<evidence type="ECO:0000256" key="7">
    <source>
        <dbReference type="NCBIfam" id="TIGR00188"/>
    </source>
</evidence>
<evidence type="ECO:0000256" key="4">
    <source>
        <dbReference type="ARBA" id="ARBA00022759"/>
    </source>
</evidence>
<dbReference type="Pfam" id="PF00825">
    <property type="entry name" value="Ribonuclease_P"/>
    <property type="match status" value="1"/>
</dbReference>
<keyword evidence="2" id="KW-0819">tRNA processing</keyword>
<dbReference type="EMBL" id="ASHL01000004">
    <property type="protein sequence ID" value="EPD13063.1"/>
    <property type="molecule type" value="Genomic_DNA"/>
</dbReference>
<keyword evidence="9" id="KW-1185">Reference proteome</keyword>
<name>A0AB33Z1D1_9GAMM</name>
<dbReference type="PANTHER" id="PTHR33992:SF1">
    <property type="entry name" value="RIBONUCLEASE P PROTEIN COMPONENT"/>
    <property type="match status" value="1"/>
</dbReference>
<comment type="function">
    <text evidence="1">RNaseP catalyzes the removal of the 5'-leader sequence from pre-tRNA to produce the mature 5'-terminus. It can also cleave other RNA substrates such as 4.5S RNA. The protein component plays an auxiliary but essential role in vivo by binding to the 5'-leader sequence and broadening the substrate specificity of the ribozyme.</text>
</comment>
<dbReference type="InterPro" id="IPR000100">
    <property type="entry name" value="RNase_P"/>
</dbReference>
<keyword evidence="5" id="KW-0378">Hydrolase</keyword>
<dbReference type="PROSITE" id="PS00648">
    <property type="entry name" value="RIBONUCLEASE_P"/>
    <property type="match status" value="1"/>
</dbReference>
<dbReference type="AlphaFoldDB" id="A0AB33Z1D1"/>
<dbReference type="GO" id="GO:0000049">
    <property type="term" value="F:tRNA binding"/>
    <property type="evidence" value="ECO:0007669"/>
    <property type="project" value="InterPro"/>
</dbReference>
<dbReference type="SUPFAM" id="SSF54211">
    <property type="entry name" value="Ribosomal protein S5 domain 2-like"/>
    <property type="match status" value="1"/>
</dbReference>
<comment type="caution">
    <text evidence="8">The sequence shown here is derived from an EMBL/GenBank/DDBJ whole genome shotgun (WGS) entry which is preliminary data.</text>
</comment>
<dbReference type="Gene3D" id="3.30.230.10">
    <property type="match status" value="1"/>
</dbReference>
<dbReference type="InterPro" id="IPR014721">
    <property type="entry name" value="Ribsml_uS5_D2-typ_fold_subgr"/>
</dbReference>
<dbReference type="NCBIfam" id="TIGR00188">
    <property type="entry name" value="rnpA"/>
    <property type="match status" value="1"/>
</dbReference>
<keyword evidence="6" id="KW-0694">RNA-binding</keyword>
<dbReference type="InterPro" id="IPR020539">
    <property type="entry name" value="RNase_P_CS"/>
</dbReference>
<dbReference type="GO" id="GO:0030677">
    <property type="term" value="C:ribonuclease P complex"/>
    <property type="evidence" value="ECO:0007669"/>
    <property type="project" value="TreeGrafter"/>
</dbReference>
<dbReference type="GO" id="GO:0004526">
    <property type="term" value="F:ribonuclease P activity"/>
    <property type="evidence" value="ECO:0007669"/>
    <property type="project" value="UniProtKB-UniRule"/>
</dbReference>
<accession>A0AB33Z1D1</accession>
<organism evidence="8 9">
    <name type="scientific">Cycloclasticus pugetii</name>
    <dbReference type="NCBI Taxonomy" id="34068"/>
    <lineage>
        <taxon>Bacteria</taxon>
        <taxon>Pseudomonadati</taxon>
        <taxon>Pseudomonadota</taxon>
        <taxon>Gammaproteobacteria</taxon>
        <taxon>Thiotrichales</taxon>
        <taxon>Piscirickettsiaceae</taxon>
        <taxon>Cycloclasticus</taxon>
    </lineage>
</organism>
<dbReference type="GO" id="GO:0042781">
    <property type="term" value="F:3'-tRNA processing endoribonuclease activity"/>
    <property type="evidence" value="ECO:0007669"/>
    <property type="project" value="TreeGrafter"/>
</dbReference>
<dbReference type="Proteomes" id="UP000015462">
    <property type="component" value="Unassembled WGS sequence"/>
</dbReference>
<evidence type="ECO:0000256" key="5">
    <source>
        <dbReference type="ARBA" id="ARBA00022801"/>
    </source>
</evidence>
<proteinExistence type="predicted"/>
<evidence type="ECO:0000313" key="9">
    <source>
        <dbReference type="Proteomes" id="UP000015462"/>
    </source>
</evidence>
<keyword evidence="3" id="KW-0540">Nuclease</keyword>
<dbReference type="PANTHER" id="PTHR33992">
    <property type="entry name" value="RIBONUCLEASE P PROTEIN COMPONENT"/>
    <property type="match status" value="1"/>
</dbReference>
<evidence type="ECO:0000256" key="6">
    <source>
        <dbReference type="ARBA" id="ARBA00022884"/>
    </source>
</evidence>
<sequence>MLTVLARKKNLSGARLGLAIAKKNVKRAVKRNAIKRVVRESFRQQKEHLSGYDFVILCRHKAASASKKELATSINRHWIRFMKSE</sequence>
<keyword evidence="4" id="KW-0255">Endonuclease</keyword>